<dbReference type="GO" id="GO:0000055">
    <property type="term" value="P:ribosomal large subunit export from nucleus"/>
    <property type="evidence" value="ECO:0007669"/>
    <property type="project" value="UniProtKB-UniRule"/>
</dbReference>
<dbReference type="AlphaFoldDB" id="A0AB34HKB3"/>
<feature type="compositionally biased region" description="Acidic residues" evidence="2">
    <location>
        <begin position="56"/>
        <end position="65"/>
    </location>
</feature>
<comment type="similarity">
    <text evidence="1">Belongs to the SDA1 family.</text>
</comment>
<proteinExistence type="inferred from homology"/>
<gene>
    <name evidence="3" type="ORF">J1605_004292</name>
</gene>
<keyword evidence="4" id="KW-1185">Reference proteome</keyword>
<dbReference type="PANTHER" id="PTHR12730:SF0">
    <property type="entry name" value="PROTEIN SDA1 HOMOLOG"/>
    <property type="match status" value="1"/>
</dbReference>
<dbReference type="GO" id="GO:0042273">
    <property type="term" value="P:ribosomal large subunit biogenesis"/>
    <property type="evidence" value="ECO:0007669"/>
    <property type="project" value="UniProtKB-UniRule"/>
</dbReference>
<keyword evidence="1" id="KW-0813">Transport</keyword>
<keyword evidence="1" id="KW-0653">Protein transport</keyword>
<protein>
    <recommendedName>
        <fullName evidence="1">Protein SDA1</fullName>
    </recommendedName>
</protein>
<reference evidence="3 4" key="1">
    <citation type="submission" date="2022-11" db="EMBL/GenBank/DDBJ databases">
        <title>Whole genome sequence of Eschrichtius robustus ER-17-0199.</title>
        <authorList>
            <person name="Bruniche-Olsen A."/>
            <person name="Black A.N."/>
            <person name="Fields C.J."/>
            <person name="Walden K."/>
            <person name="Dewoody J.A."/>
        </authorList>
    </citation>
    <scope>NUCLEOTIDE SEQUENCE [LARGE SCALE GENOMIC DNA]</scope>
    <source>
        <strain evidence="3">ER-17-0199</strain>
        <tissue evidence="3">Blubber</tissue>
    </source>
</reference>
<evidence type="ECO:0000313" key="4">
    <source>
        <dbReference type="Proteomes" id="UP001159641"/>
    </source>
</evidence>
<dbReference type="InterPro" id="IPR027312">
    <property type="entry name" value="Sda1"/>
</dbReference>
<organism evidence="3 4">
    <name type="scientific">Eschrichtius robustus</name>
    <name type="common">California gray whale</name>
    <name type="synonym">Eschrichtius gibbosus</name>
    <dbReference type="NCBI Taxonomy" id="9764"/>
    <lineage>
        <taxon>Eukaryota</taxon>
        <taxon>Metazoa</taxon>
        <taxon>Chordata</taxon>
        <taxon>Craniata</taxon>
        <taxon>Vertebrata</taxon>
        <taxon>Euteleostomi</taxon>
        <taxon>Mammalia</taxon>
        <taxon>Eutheria</taxon>
        <taxon>Laurasiatheria</taxon>
        <taxon>Artiodactyla</taxon>
        <taxon>Whippomorpha</taxon>
        <taxon>Cetacea</taxon>
        <taxon>Mysticeti</taxon>
        <taxon>Eschrichtiidae</taxon>
        <taxon>Eschrichtius</taxon>
    </lineage>
</organism>
<comment type="subcellular location">
    <subcellularLocation>
        <location evidence="1">Nucleus</location>
        <location evidence="1">Nucleolus</location>
    </subcellularLocation>
</comment>
<evidence type="ECO:0000256" key="2">
    <source>
        <dbReference type="SAM" id="MobiDB-lite"/>
    </source>
</evidence>
<feature type="compositionally biased region" description="Basic and acidic residues" evidence="2">
    <location>
        <begin position="79"/>
        <end position="98"/>
    </location>
</feature>
<keyword evidence="1" id="KW-0690">Ribosome biogenesis</keyword>
<comment type="function">
    <text evidence="1">Required for 60S pre-ribosomal subunits export to the cytoplasm.</text>
</comment>
<feature type="region of interest" description="Disordered" evidence="2">
    <location>
        <begin position="56"/>
        <end position="113"/>
    </location>
</feature>
<dbReference type="GO" id="GO:0005730">
    <property type="term" value="C:nucleolus"/>
    <property type="evidence" value="ECO:0007669"/>
    <property type="project" value="UniProtKB-SubCell"/>
</dbReference>
<evidence type="ECO:0000256" key="1">
    <source>
        <dbReference type="RuleBase" id="RU365057"/>
    </source>
</evidence>
<dbReference type="Proteomes" id="UP001159641">
    <property type="component" value="Unassembled WGS sequence"/>
</dbReference>
<evidence type="ECO:0000313" key="3">
    <source>
        <dbReference type="EMBL" id="KAJ8791345.1"/>
    </source>
</evidence>
<accession>A0AB34HKB3</accession>
<keyword evidence="1" id="KW-0539">Nucleus</keyword>
<sequence>MMSPRTLIQFFQKLNPQILQKEFQGKTTEASIKSRVQEYGELDANDYILGTDVLEVEEENAENEQDGWGNTSLSEEEADAKWGDGHHSSDEKQQETSEKLNGFTEEPECPIKK</sequence>
<dbReference type="EMBL" id="JAIQCJ010001291">
    <property type="protein sequence ID" value="KAJ8791345.1"/>
    <property type="molecule type" value="Genomic_DNA"/>
</dbReference>
<comment type="caution">
    <text evidence="3">The sequence shown here is derived from an EMBL/GenBank/DDBJ whole genome shotgun (WGS) entry which is preliminary data.</text>
</comment>
<name>A0AB34HKB3_ESCRO</name>
<dbReference type="PANTHER" id="PTHR12730">
    <property type="entry name" value="HSDA/SDA1-RELATED"/>
    <property type="match status" value="1"/>
</dbReference>
<dbReference type="GO" id="GO:0015031">
    <property type="term" value="P:protein transport"/>
    <property type="evidence" value="ECO:0007669"/>
    <property type="project" value="UniProtKB-KW"/>
</dbReference>